<reference evidence="1" key="1">
    <citation type="submission" date="2022-04" db="EMBL/GenBank/DDBJ databases">
        <title>Carnegiea gigantea Genome sequencing and assembly v2.</title>
        <authorList>
            <person name="Copetti D."/>
            <person name="Sanderson M.J."/>
            <person name="Burquez A."/>
            <person name="Wojciechowski M.F."/>
        </authorList>
    </citation>
    <scope>NUCLEOTIDE SEQUENCE</scope>
    <source>
        <strain evidence="1">SGP5-SGP5p</strain>
        <tissue evidence="1">Aerial part</tissue>
    </source>
</reference>
<sequence length="334" mass="38649">MASPRKRKKPPDFLTNSQLGFHKFQSCPLFHLPGLQTINLNLKCAQPSSEFAFRPFYICFILESYNHSHTSASLLWLYRVDEMPMAPCNWFTIMLNFRALSCLGSSSPISPRSIIPLTAMGWKQLKKQKSVLPAFSRFEVLTFKSDKSYALESYWNSCLGSESAAGSYVKPVRLWDSMCFFPSRPCTATSSSSGLETTLIDANVQGRVFTWKKILRGQLVYEKLDRVLLMENCAQLFPSYTVNNGPFTCFDHAFVLLNTEPAHLPRRGTNFKYQYSWVHYQETHSIVKHNWRTRVQDTSMYQLVQKLEKTKLDLKSWSKHTFGNFKHKLERNTE</sequence>
<protein>
    <submittedName>
        <fullName evidence="1">Uncharacterized protein</fullName>
    </submittedName>
</protein>
<dbReference type="AlphaFoldDB" id="A0A9Q1JVD3"/>
<gene>
    <name evidence="1" type="ORF">Cgig2_001090</name>
</gene>
<dbReference type="Proteomes" id="UP001153076">
    <property type="component" value="Unassembled WGS sequence"/>
</dbReference>
<dbReference type="OrthoDB" id="999476at2759"/>
<comment type="caution">
    <text evidence="1">The sequence shown here is derived from an EMBL/GenBank/DDBJ whole genome shotgun (WGS) entry which is preliminary data.</text>
</comment>
<name>A0A9Q1JVD3_9CARY</name>
<organism evidence="1 2">
    <name type="scientific">Carnegiea gigantea</name>
    <dbReference type="NCBI Taxonomy" id="171969"/>
    <lineage>
        <taxon>Eukaryota</taxon>
        <taxon>Viridiplantae</taxon>
        <taxon>Streptophyta</taxon>
        <taxon>Embryophyta</taxon>
        <taxon>Tracheophyta</taxon>
        <taxon>Spermatophyta</taxon>
        <taxon>Magnoliopsida</taxon>
        <taxon>eudicotyledons</taxon>
        <taxon>Gunneridae</taxon>
        <taxon>Pentapetalae</taxon>
        <taxon>Caryophyllales</taxon>
        <taxon>Cactineae</taxon>
        <taxon>Cactaceae</taxon>
        <taxon>Cactoideae</taxon>
        <taxon>Echinocereeae</taxon>
        <taxon>Carnegiea</taxon>
    </lineage>
</organism>
<evidence type="ECO:0000313" key="1">
    <source>
        <dbReference type="EMBL" id="KAJ8431613.1"/>
    </source>
</evidence>
<evidence type="ECO:0000313" key="2">
    <source>
        <dbReference type="Proteomes" id="UP001153076"/>
    </source>
</evidence>
<proteinExistence type="predicted"/>
<dbReference type="PANTHER" id="PTHR33710:SF71">
    <property type="entry name" value="ENDONUCLEASE_EXONUCLEASE_PHOSPHATASE DOMAIN-CONTAINING PROTEIN"/>
    <property type="match status" value="1"/>
</dbReference>
<keyword evidence="2" id="KW-1185">Reference proteome</keyword>
<dbReference type="PANTHER" id="PTHR33710">
    <property type="entry name" value="BNAC02G09200D PROTEIN"/>
    <property type="match status" value="1"/>
</dbReference>
<dbReference type="EMBL" id="JAKOGI010000679">
    <property type="protein sequence ID" value="KAJ8431613.1"/>
    <property type="molecule type" value="Genomic_DNA"/>
</dbReference>
<accession>A0A9Q1JVD3</accession>